<organism evidence="2 3">
    <name type="scientific">Tritrichomonas foetus</name>
    <dbReference type="NCBI Taxonomy" id="1144522"/>
    <lineage>
        <taxon>Eukaryota</taxon>
        <taxon>Metamonada</taxon>
        <taxon>Parabasalia</taxon>
        <taxon>Tritrichomonadida</taxon>
        <taxon>Tritrichomonadidae</taxon>
        <taxon>Tritrichomonas</taxon>
    </lineage>
</organism>
<feature type="region of interest" description="Disordered" evidence="1">
    <location>
        <begin position="117"/>
        <end position="245"/>
    </location>
</feature>
<gene>
    <name evidence="2" type="ORF">TRFO_21566</name>
</gene>
<reference evidence="2" key="1">
    <citation type="submission" date="2016-10" db="EMBL/GenBank/DDBJ databases">
        <authorList>
            <person name="Benchimol M."/>
            <person name="Almeida L.G."/>
            <person name="Vasconcelos A.T."/>
            <person name="Perreira-Neves A."/>
            <person name="Rosa I.A."/>
            <person name="Tasca T."/>
            <person name="Bogo M.R."/>
            <person name="de Souza W."/>
        </authorList>
    </citation>
    <scope>NUCLEOTIDE SEQUENCE [LARGE SCALE GENOMIC DNA]</scope>
    <source>
        <strain evidence="2">K</strain>
    </source>
</reference>
<protein>
    <submittedName>
        <fullName evidence="2">Uncharacterized protein</fullName>
    </submittedName>
</protein>
<sequence length="331" mass="37146">MSSCFILPSDFSALDLSNALEDLLEENPSQGCRIERPVDYNLPPTFQDPFPISDIDLAITDTPHESYFITFSTRSARLQTELKDQVEYYRNYWNSLVMKKNKEADALSYEPKKKGIRAKMLTQPNTPVTPQWTDADSSSTQTETSTSFSSKEESMRDKDNKKPVKKDRRDEEASRKKGKKDKKKSTKEKTSKKQKASKNESKSKNKNEKSVGKDENKENVELISSFVEPSNFVLRPSPPPSPLGNTFADKISKLNVLNNLGGAPAPMQARQQVRARVSLILPPDVTEPLQDSLQNSGQLDDSQAAKPPPQIVRCGRRRGTVRPPTRATEGL</sequence>
<evidence type="ECO:0000256" key="1">
    <source>
        <dbReference type="SAM" id="MobiDB-lite"/>
    </source>
</evidence>
<name>A0A1J4KDK3_9EUKA</name>
<feature type="compositionally biased region" description="Low complexity" evidence="1">
    <location>
        <begin position="321"/>
        <end position="331"/>
    </location>
</feature>
<dbReference type="RefSeq" id="XP_068362655.1">
    <property type="nucleotide sequence ID" value="XM_068502054.1"/>
</dbReference>
<evidence type="ECO:0000313" key="3">
    <source>
        <dbReference type="Proteomes" id="UP000179807"/>
    </source>
</evidence>
<dbReference type="AlphaFoldDB" id="A0A1J4KDK3"/>
<feature type="compositionally biased region" description="Basic and acidic residues" evidence="1">
    <location>
        <begin position="150"/>
        <end position="175"/>
    </location>
</feature>
<dbReference type="VEuPathDB" id="TrichDB:TRFO_21566"/>
<comment type="caution">
    <text evidence="2">The sequence shown here is derived from an EMBL/GenBank/DDBJ whole genome shotgun (WGS) entry which is preliminary data.</text>
</comment>
<accession>A0A1J4KDK3</accession>
<feature type="compositionally biased region" description="Polar residues" evidence="1">
    <location>
        <begin position="289"/>
        <end position="301"/>
    </location>
</feature>
<feature type="region of interest" description="Disordered" evidence="1">
    <location>
        <begin position="286"/>
        <end position="331"/>
    </location>
</feature>
<dbReference type="EMBL" id="MLAK01000637">
    <property type="protein sequence ID" value="OHT09519.1"/>
    <property type="molecule type" value="Genomic_DNA"/>
</dbReference>
<feature type="compositionally biased region" description="Basic residues" evidence="1">
    <location>
        <begin position="176"/>
        <end position="186"/>
    </location>
</feature>
<feature type="compositionally biased region" description="Basic and acidic residues" evidence="1">
    <location>
        <begin position="187"/>
        <end position="220"/>
    </location>
</feature>
<keyword evidence="3" id="KW-1185">Reference proteome</keyword>
<evidence type="ECO:0000313" key="2">
    <source>
        <dbReference type="EMBL" id="OHT09519.1"/>
    </source>
</evidence>
<feature type="compositionally biased region" description="Polar residues" evidence="1">
    <location>
        <begin position="122"/>
        <end position="136"/>
    </location>
</feature>
<dbReference type="Proteomes" id="UP000179807">
    <property type="component" value="Unassembled WGS sequence"/>
</dbReference>
<dbReference type="GeneID" id="94836758"/>
<feature type="compositionally biased region" description="Low complexity" evidence="1">
    <location>
        <begin position="137"/>
        <end position="149"/>
    </location>
</feature>
<proteinExistence type="predicted"/>